<gene>
    <name evidence="2" type="ORF">UFOVP1339_2</name>
</gene>
<protein>
    <submittedName>
        <fullName evidence="2">Uncharacterized protein</fullName>
    </submittedName>
</protein>
<reference evidence="2" key="1">
    <citation type="submission" date="2020-05" db="EMBL/GenBank/DDBJ databases">
        <authorList>
            <person name="Chiriac C."/>
            <person name="Salcher M."/>
            <person name="Ghai R."/>
            <person name="Kavagutti S V."/>
        </authorList>
    </citation>
    <scope>NUCLEOTIDE SEQUENCE</scope>
</reference>
<name>A0A6J5S2G9_9CAUD</name>
<dbReference type="EMBL" id="LR797300">
    <property type="protein sequence ID" value="CAB4199625.1"/>
    <property type="molecule type" value="Genomic_DNA"/>
</dbReference>
<keyword evidence="1" id="KW-1133">Transmembrane helix</keyword>
<feature type="transmembrane region" description="Helical" evidence="1">
    <location>
        <begin position="80"/>
        <end position="100"/>
    </location>
</feature>
<keyword evidence="1" id="KW-0472">Membrane</keyword>
<keyword evidence="1" id="KW-0812">Transmembrane</keyword>
<organism evidence="2">
    <name type="scientific">uncultured Caudovirales phage</name>
    <dbReference type="NCBI Taxonomy" id="2100421"/>
    <lineage>
        <taxon>Viruses</taxon>
        <taxon>Duplodnaviria</taxon>
        <taxon>Heunggongvirae</taxon>
        <taxon>Uroviricota</taxon>
        <taxon>Caudoviricetes</taxon>
        <taxon>Peduoviridae</taxon>
        <taxon>Maltschvirus</taxon>
        <taxon>Maltschvirus maltsch</taxon>
    </lineage>
</organism>
<evidence type="ECO:0000313" key="2">
    <source>
        <dbReference type="EMBL" id="CAB4199625.1"/>
    </source>
</evidence>
<accession>A0A6J5S2G9</accession>
<sequence length="105" mass="11224">MARSKSTDARDIAAEAAKIATSLIAEATERARILAAGAAATATALAPEVVTVGAKLSSHEAVCAERYASININLKRIDKFMWFVSTTFVFSMGVVAWFFISHKMA</sequence>
<proteinExistence type="predicted"/>
<evidence type="ECO:0000256" key="1">
    <source>
        <dbReference type="SAM" id="Phobius"/>
    </source>
</evidence>